<organism evidence="1 2">
    <name type="scientific">Lactobacillus porci</name>
    <dbReference type="NCBI Taxonomy" id="2012477"/>
    <lineage>
        <taxon>Bacteria</taxon>
        <taxon>Bacillati</taxon>
        <taxon>Bacillota</taxon>
        <taxon>Bacilli</taxon>
        <taxon>Lactobacillales</taxon>
        <taxon>Lactobacillaceae</taxon>
        <taxon>Lactobacillus</taxon>
    </lineage>
</organism>
<sequence>MCGNFELTADDLKALDAGDGEALNDHGAACYRAGDYARAVEYYRLAAGLGEVTAIVNLGYCYLYGRSIVRSTELAIAYFKIAARKGSVDAMYKLGDIYSSSKWGVEDKQRSAEYYEQAIEQLLTPAWAFSADLHLAVKRLLPYPSLCYALGREYLSRDLDLACQFLLLAHVGYQIFIEGGEDYYCKADREVEDLLGQSCFADRRKKWAQVLF</sequence>
<keyword evidence="2" id="KW-1185">Reference proteome</keyword>
<dbReference type="Gene3D" id="1.25.40.10">
    <property type="entry name" value="Tetratricopeptide repeat domain"/>
    <property type="match status" value="1"/>
</dbReference>
<dbReference type="PANTHER" id="PTHR43628:SF1">
    <property type="entry name" value="CHITIN SYNTHASE REGULATORY FACTOR 2-RELATED"/>
    <property type="match status" value="1"/>
</dbReference>
<dbReference type="RefSeq" id="WP_154549235.1">
    <property type="nucleotide sequence ID" value="NZ_VUMX01000025.1"/>
</dbReference>
<dbReference type="SMART" id="SM00671">
    <property type="entry name" value="SEL1"/>
    <property type="match status" value="3"/>
</dbReference>
<dbReference type="InterPro" id="IPR011990">
    <property type="entry name" value="TPR-like_helical_dom_sf"/>
</dbReference>
<name>A0A6A8MFQ5_9LACO</name>
<evidence type="ECO:0000313" key="2">
    <source>
        <dbReference type="Proteomes" id="UP000438120"/>
    </source>
</evidence>
<dbReference type="EMBL" id="VUMX01000025">
    <property type="protein sequence ID" value="MST87631.1"/>
    <property type="molecule type" value="Genomic_DNA"/>
</dbReference>
<accession>A0A6A8MFQ5</accession>
<protein>
    <submittedName>
        <fullName evidence="1">Sel1 repeat family protein</fullName>
    </submittedName>
</protein>
<dbReference type="OrthoDB" id="1835195at2"/>
<gene>
    <name evidence="1" type="ORF">FYJ62_08365</name>
</gene>
<dbReference type="PANTHER" id="PTHR43628">
    <property type="entry name" value="ACTIVATOR OF C KINASE PROTEIN 1-RELATED"/>
    <property type="match status" value="1"/>
</dbReference>
<dbReference type="InterPro" id="IPR052945">
    <property type="entry name" value="Mitotic_Regulator"/>
</dbReference>
<dbReference type="SUPFAM" id="SSF81901">
    <property type="entry name" value="HCP-like"/>
    <property type="match status" value="1"/>
</dbReference>
<dbReference type="Pfam" id="PF08238">
    <property type="entry name" value="Sel1"/>
    <property type="match status" value="4"/>
</dbReference>
<dbReference type="Proteomes" id="UP000438120">
    <property type="component" value="Unassembled WGS sequence"/>
</dbReference>
<comment type="caution">
    <text evidence="1">The sequence shown here is derived from an EMBL/GenBank/DDBJ whole genome shotgun (WGS) entry which is preliminary data.</text>
</comment>
<proteinExistence type="predicted"/>
<reference evidence="1 2" key="1">
    <citation type="submission" date="2019-08" db="EMBL/GenBank/DDBJ databases">
        <title>In-depth cultivation of the pig gut microbiome towards novel bacterial diversity and tailored functional studies.</title>
        <authorList>
            <person name="Wylensek D."/>
            <person name="Hitch T.C.A."/>
            <person name="Clavel T."/>
        </authorList>
    </citation>
    <scope>NUCLEOTIDE SEQUENCE [LARGE SCALE GENOMIC DNA]</scope>
    <source>
        <strain evidence="1 2">Bifido-178-WT-2B</strain>
    </source>
</reference>
<dbReference type="InterPro" id="IPR006597">
    <property type="entry name" value="Sel1-like"/>
</dbReference>
<dbReference type="AlphaFoldDB" id="A0A6A8MFQ5"/>
<evidence type="ECO:0000313" key="1">
    <source>
        <dbReference type="EMBL" id="MST87631.1"/>
    </source>
</evidence>